<reference evidence="1 2" key="1">
    <citation type="journal article" name="Nat. Commun.">
        <title>Undinarchaeota illuminate DPANN phylogeny and the impact of gene transfer on archaeal evolution.</title>
        <authorList>
            <person name="Dombrowski N."/>
            <person name="Williams T.A."/>
            <person name="Sun J."/>
            <person name="Woodcroft B.J."/>
            <person name="Lee J.H."/>
            <person name="Minh B.Q."/>
            <person name="Rinke C."/>
            <person name="Spang A."/>
        </authorList>
    </citation>
    <scope>NUCLEOTIDE SEQUENCE [LARGE SCALE GENOMIC DNA]</scope>
    <source>
        <strain evidence="1">MAG_bin1129</strain>
    </source>
</reference>
<name>A0A832UVP5_9ARCH</name>
<dbReference type="AlphaFoldDB" id="A0A832UVP5"/>
<evidence type="ECO:0000313" key="1">
    <source>
        <dbReference type="EMBL" id="HIK00580.1"/>
    </source>
</evidence>
<proteinExistence type="predicted"/>
<dbReference type="Proteomes" id="UP000646946">
    <property type="component" value="Unassembled WGS sequence"/>
</dbReference>
<organism evidence="1 2">
    <name type="scientific">Candidatus Naiadarchaeum limnaeum</name>
    <dbReference type="NCBI Taxonomy" id="2756139"/>
    <lineage>
        <taxon>Archaea</taxon>
        <taxon>Candidatus Undinarchaeota</taxon>
        <taxon>Candidatus Undinarchaeia</taxon>
        <taxon>Candidatus Naiadarchaeales</taxon>
        <taxon>Candidatus Naiadarchaeaceae</taxon>
        <taxon>Candidatus Naiadarchaeum</taxon>
    </lineage>
</organism>
<dbReference type="EMBL" id="DVAB01000029">
    <property type="protein sequence ID" value="HIK00580.1"/>
    <property type="molecule type" value="Genomic_DNA"/>
</dbReference>
<comment type="caution">
    <text evidence="1">The sequence shown here is derived from an EMBL/GenBank/DDBJ whole genome shotgun (WGS) entry which is preliminary data.</text>
</comment>
<accession>A0A832UVP5</accession>
<keyword evidence="2" id="KW-1185">Reference proteome</keyword>
<evidence type="ECO:0008006" key="3">
    <source>
        <dbReference type="Google" id="ProtNLM"/>
    </source>
</evidence>
<sequence length="96" mass="10509">MAKKGKAFGGMMIKPDAVLGKVIGSAKQAPSKMTKNLWGYFKRRKLLKKTATGPFGGLKVKPDAMLGKVTGNAMIPPTQVFKKVWAYIKRKKLTAK</sequence>
<protein>
    <recommendedName>
        <fullName evidence="3">DM2 domain-containing protein</fullName>
    </recommendedName>
</protein>
<evidence type="ECO:0000313" key="2">
    <source>
        <dbReference type="Proteomes" id="UP000646946"/>
    </source>
</evidence>
<gene>
    <name evidence="1" type="ORF">H1016_03505</name>
</gene>